<dbReference type="CDD" id="cd09757">
    <property type="entry name" value="Cas8c_I-C"/>
    <property type="match status" value="1"/>
</dbReference>
<dbReference type="InterPro" id="IPR010144">
    <property type="entry name" value="CRISPR-assoc_prot_Csd1-typ"/>
</dbReference>
<keyword evidence="2" id="KW-1185">Reference proteome</keyword>
<organism evidence="1 2">
    <name type="scientific">Caproicibacterium argilliputei</name>
    <dbReference type="NCBI Taxonomy" id="3030016"/>
    <lineage>
        <taxon>Bacteria</taxon>
        <taxon>Bacillati</taxon>
        <taxon>Bacillota</taxon>
        <taxon>Clostridia</taxon>
        <taxon>Eubacteriales</taxon>
        <taxon>Oscillospiraceae</taxon>
        <taxon>Caproicibacterium</taxon>
    </lineage>
</organism>
<name>A0AA97DAS4_9FIRM</name>
<sequence length="609" mass="67711">MILQSLVDCYDALAKKGTICPAGWSIAKVSLALELAEDGSVLRVLPLKVPAQNGKKEVPQPMWVPEQAKRASGVSANFLCDNGAYFLCIDGKGKPERTKKCFLAAKELHHKILDGVESDAAKAVLAFFDTWQVEKAEEAEVLSGVMDEIKTGANLIFKRNGEYIQEDHAVRAAWEKQQQVVPKDAVIMRCLVTGEEAPVARLHPSIKGVNGAQPSGASLVSYNAPAFESYGHEGRDGTGQGLNAPVSETAAFQYGAALNYLIADREHVQRIADTTVVYWAQNAEVLYQDIMGMGIFGQKENKIGVKTIGGVLKQMRDGGSINGVQLKFDNPFYILGLAPNASRLSVRFFLQSEFGTMLENLNEHNKRLEIIQPMGEKKELPLWNLLNELADQNARDQKPPAPTAGAVLRSIVLGTDYPAALFENVMLRIKTERDIKWRKAAILKACFLKNKEFVIPKEVLGVELNENSTYLPYVLGRLFAVLEKVQIVSSETKLNKSAEKEKDNTKKMVATATIRNKYFTSASATPAIIFPVILALSQHHQRKLSEGSKVYYDKIITDLENRIHETLPARFKLQDQGVFYLGYYHEKQKLFTKNDVDKKEGDENHERGN</sequence>
<protein>
    <submittedName>
        <fullName evidence="1">Type I-C CRISPR-associated protein Cas8c/Csd1</fullName>
    </submittedName>
</protein>
<dbReference type="AlphaFoldDB" id="A0AA97DAS4"/>
<accession>A0AA97DAS4</accession>
<dbReference type="NCBIfam" id="TIGR01863">
    <property type="entry name" value="cas_Csd1"/>
    <property type="match status" value="1"/>
</dbReference>
<reference evidence="1 2" key="1">
    <citation type="submission" date="2024-06" db="EMBL/GenBank/DDBJ databases">
        <title>Caproicibacterium argilliputei sp. nov, a novel caproic acid producing anaerobic bacterium isolated from pit mud.</title>
        <authorList>
            <person name="Xia S."/>
        </authorList>
    </citation>
    <scope>NUCLEOTIDE SEQUENCE [LARGE SCALE GENOMIC DNA]</scope>
    <source>
        <strain evidence="1 2">ZCY20-5</strain>
    </source>
</reference>
<dbReference type="Proteomes" id="UP001300604">
    <property type="component" value="Chromosome"/>
</dbReference>
<dbReference type="EMBL" id="CP135996">
    <property type="protein sequence ID" value="WOC32934.1"/>
    <property type="molecule type" value="Genomic_DNA"/>
</dbReference>
<evidence type="ECO:0000313" key="2">
    <source>
        <dbReference type="Proteomes" id="UP001300604"/>
    </source>
</evidence>
<reference evidence="2" key="2">
    <citation type="submission" date="2024-06" db="EMBL/GenBank/DDBJ databases">
        <title>Caproicibacterium argilliputei sp. nov, a novel caproic acid producing anaerobic bacterium isolated from pit mud.</title>
        <authorList>
            <person name="Zeng C."/>
        </authorList>
    </citation>
    <scope>NUCLEOTIDE SEQUENCE [LARGE SCALE GENOMIC DNA]</scope>
    <source>
        <strain evidence="2">ZCY20-5</strain>
    </source>
</reference>
<dbReference type="KEGG" id="carl:PXC00_03385"/>
<reference evidence="2" key="3">
    <citation type="submission" date="2024-06" db="EMBL/GenBank/DDBJ databases">
        <authorList>
            <person name="Zeng C."/>
        </authorList>
    </citation>
    <scope>NUCLEOTIDE SEQUENCE [LARGE SCALE GENOMIC DNA]</scope>
    <source>
        <strain evidence="2">ZCY20-5</strain>
    </source>
</reference>
<proteinExistence type="predicted"/>
<dbReference type="RefSeq" id="WP_275846089.1">
    <property type="nucleotide sequence ID" value="NZ_CP135996.1"/>
</dbReference>
<gene>
    <name evidence="1" type="primary">cas8c</name>
    <name evidence="1" type="ORF">PXC00_03385</name>
</gene>
<dbReference type="Pfam" id="PF09709">
    <property type="entry name" value="Cas_Csd1"/>
    <property type="match status" value="1"/>
</dbReference>
<evidence type="ECO:0000313" key="1">
    <source>
        <dbReference type="EMBL" id="WOC32934.1"/>
    </source>
</evidence>